<feature type="region of interest" description="Disordered" evidence="1">
    <location>
        <begin position="603"/>
        <end position="622"/>
    </location>
</feature>
<gene>
    <name evidence="4" type="ORF">IV203_036023</name>
</gene>
<accession>A0A9K3LFN8</accession>
<dbReference type="InterPro" id="IPR002219">
    <property type="entry name" value="PKC_DAG/PE"/>
</dbReference>
<dbReference type="GO" id="GO:0005829">
    <property type="term" value="C:cytosol"/>
    <property type="evidence" value="ECO:0007669"/>
    <property type="project" value="TreeGrafter"/>
</dbReference>
<proteinExistence type="predicted"/>
<dbReference type="PANTHER" id="PTHR23101:SF98">
    <property type="entry name" value="VPS9 DOMAIN-CONTAINING PROTEIN 1"/>
    <property type="match status" value="1"/>
</dbReference>
<dbReference type="AlphaFoldDB" id="A0A9K3LFN8"/>
<evidence type="ECO:0000313" key="5">
    <source>
        <dbReference type="Proteomes" id="UP000693970"/>
    </source>
</evidence>
<dbReference type="GO" id="GO:0030139">
    <property type="term" value="C:endocytic vesicle"/>
    <property type="evidence" value="ECO:0007669"/>
    <property type="project" value="TreeGrafter"/>
</dbReference>
<feature type="region of interest" description="Disordered" evidence="1">
    <location>
        <begin position="1"/>
        <end position="21"/>
    </location>
</feature>
<feature type="compositionally biased region" description="Basic and acidic residues" evidence="1">
    <location>
        <begin position="640"/>
        <end position="652"/>
    </location>
</feature>
<dbReference type="InterPro" id="IPR003123">
    <property type="entry name" value="VPS9"/>
</dbReference>
<evidence type="ECO:0000256" key="1">
    <source>
        <dbReference type="SAM" id="MobiDB-lite"/>
    </source>
</evidence>
<dbReference type="Pfam" id="PF02204">
    <property type="entry name" value="VPS9"/>
    <property type="match status" value="1"/>
</dbReference>
<dbReference type="Proteomes" id="UP000693970">
    <property type="component" value="Unassembled WGS sequence"/>
</dbReference>
<name>A0A9K3LFN8_9STRA</name>
<evidence type="ECO:0000313" key="4">
    <source>
        <dbReference type="EMBL" id="KAG7360924.1"/>
    </source>
</evidence>
<dbReference type="EMBL" id="JAGRRH010000013">
    <property type="protein sequence ID" value="KAG7360924.1"/>
    <property type="molecule type" value="Genomic_DNA"/>
</dbReference>
<dbReference type="InterPro" id="IPR045046">
    <property type="entry name" value="Vps9-like"/>
</dbReference>
<reference evidence="4" key="2">
    <citation type="submission" date="2021-04" db="EMBL/GenBank/DDBJ databases">
        <authorList>
            <person name="Podell S."/>
        </authorList>
    </citation>
    <scope>NUCLEOTIDE SEQUENCE</scope>
    <source>
        <strain evidence="4">Hildebrandi</strain>
    </source>
</reference>
<evidence type="ECO:0000259" key="3">
    <source>
        <dbReference type="PROSITE" id="PS51205"/>
    </source>
</evidence>
<dbReference type="PROSITE" id="PS50081">
    <property type="entry name" value="ZF_DAG_PE_2"/>
    <property type="match status" value="1"/>
</dbReference>
<protein>
    <submittedName>
        <fullName evidence="4">Vacuolar sorting protein 9 VPS9 domain containing protein</fullName>
    </submittedName>
</protein>
<feature type="compositionally biased region" description="Basic and acidic residues" evidence="1">
    <location>
        <begin position="1"/>
        <end position="13"/>
    </location>
</feature>
<feature type="region of interest" description="Disordered" evidence="1">
    <location>
        <begin position="633"/>
        <end position="652"/>
    </location>
</feature>
<dbReference type="PROSITE" id="PS51205">
    <property type="entry name" value="VPS9"/>
    <property type="match status" value="1"/>
</dbReference>
<organism evidence="4 5">
    <name type="scientific">Nitzschia inconspicua</name>
    <dbReference type="NCBI Taxonomy" id="303405"/>
    <lineage>
        <taxon>Eukaryota</taxon>
        <taxon>Sar</taxon>
        <taxon>Stramenopiles</taxon>
        <taxon>Ochrophyta</taxon>
        <taxon>Bacillariophyta</taxon>
        <taxon>Bacillariophyceae</taxon>
        <taxon>Bacillariophycidae</taxon>
        <taxon>Bacillariales</taxon>
        <taxon>Bacillariaceae</taxon>
        <taxon>Nitzschia</taxon>
    </lineage>
</organism>
<reference evidence="4" key="1">
    <citation type="journal article" date="2021" name="Sci. Rep.">
        <title>Diploid genomic architecture of Nitzschia inconspicua, an elite biomass production diatom.</title>
        <authorList>
            <person name="Oliver A."/>
            <person name="Podell S."/>
            <person name="Pinowska A."/>
            <person name="Traller J.C."/>
            <person name="Smith S.R."/>
            <person name="McClure R."/>
            <person name="Beliaev A."/>
            <person name="Bohutskyi P."/>
            <person name="Hill E.A."/>
            <person name="Rabines A."/>
            <person name="Zheng H."/>
            <person name="Allen L.Z."/>
            <person name="Kuo A."/>
            <person name="Grigoriev I.V."/>
            <person name="Allen A.E."/>
            <person name="Hazlebeck D."/>
            <person name="Allen E.E."/>
        </authorList>
    </citation>
    <scope>NUCLEOTIDE SEQUENCE</scope>
    <source>
        <strain evidence="4">Hildebrandi</strain>
    </source>
</reference>
<feature type="domain" description="VPS9" evidence="3">
    <location>
        <begin position="711"/>
        <end position="857"/>
    </location>
</feature>
<dbReference type="OrthoDB" id="48314at2759"/>
<sequence>MSTDHDDRSHDEPYNLSSNEDTRRLIEQMQSSRAIFNQHHCHSFQSTSFLLLPFHTCAGCGERLATSLWGSTLPLQCAACGLYSHRSCAFSTTLHWNEKCRVNFQNYTSGGNPIHLDELQHEEQLTLVSASAALGDDQRKTSDREILQDASPAGWGDHALSIFRSTWQAPLQGKHEDEKMKIRCVRSKDSILDGKLREIKGRDIPRTKADFPFLLQENQDMEIQDMEEREPKRYDSADAGTAIGSIKKSRTWHEPSEYDCGQSRDPGLRLEKYVSPAPTPKHDLSAECNEFLWTHSGPTPHWCNDTAIAHIPMQSRNMKEDDQGEEKVIRGPLHLASGFRIVSQVLQENITATFGRLVMKEERFNSRGDDNVGSSSSLEIDYFAAKHESRESKEQQDARVLLENSHSMENTLVDRKRLGLGYIAGGVAGGLAGLVLAGPAGGLIGMKFGQLGAIGMLLEGSFTVGALAGGVAAGQNIGKHFDDKIQSRVLALGEGTDRRVLLLIRPSIEPPDKVWTEIYRNVRSMHSCGGGGSFVQRLLANETQAAKRERYEREIDIVEVAECELPTTDKVLLLVSRLLNNKDSLPGQVYRHMIDAFRKRATHEDNAENNGDLSRADEGTSFDTRMGIEDSSVIASADAQRGRKEKNGKWSKMRRQDTHAIIKYITASLVEARPGFGCSSTMTEMTATAVESLVFGEVYELVMGEIMEEKEVLDNGLITKIQDFERQQNAVINNACVISLTSCSSKAMVSHKAVNDLRCLPEAHSAVDKLRHCVRFLEEISDHFSTSDGHAPGADSLLPMVCRHIVAAKVPTLNAEVSFLEEFARDEQLLRGREGYAFVTLQAALHYLNSSNDFQADIFCEGTAVGSTSNDDEDIS</sequence>
<feature type="domain" description="Phorbol-ester/DAG-type" evidence="2">
    <location>
        <begin position="41"/>
        <end position="100"/>
    </location>
</feature>
<keyword evidence="5" id="KW-1185">Reference proteome</keyword>
<dbReference type="GO" id="GO:0031267">
    <property type="term" value="F:small GTPase binding"/>
    <property type="evidence" value="ECO:0007669"/>
    <property type="project" value="TreeGrafter"/>
</dbReference>
<dbReference type="GO" id="GO:0016192">
    <property type="term" value="P:vesicle-mediated transport"/>
    <property type="evidence" value="ECO:0007669"/>
    <property type="project" value="InterPro"/>
</dbReference>
<dbReference type="PANTHER" id="PTHR23101">
    <property type="entry name" value="RAB GDP/GTP EXCHANGE FACTOR"/>
    <property type="match status" value="1"/>
</dbReference>
<comment type="caution">
    <text evidence="4">The sequence shown here is derived from an EMBL/GenBank/DDBJ whole genome shotgun (WGS) entry which is preliminary data.</text>
</comment>
<evidence type="ECO:0000259" key="2">
    <source>
        <dbReference type="PROSITE" id="PS50081"/>
    </source>
</evidence>
<dbReference type="SMART" id="SM00167">
    <property type="entry name" value="VPS9"/>
    <property type="match status" value="1"/>
</dbReference>
<dbReference type="GO" id="GO:0005085">
    <property type="term" value="F:guanyl-nucleotide exchange factor activity"/>
    <property type="evidence" value="ECO:0007669"/>
    <property type="project" value="InterPro"/>
</dbReference>